<organism evidence="5 6">
    <name type="scientific">Parasedimentitalea psychrophila</name>
    <dbReference type="NCBI Taxonomy" id="2997337"/>
    <lineage>
        <taxon>Bacteria</taxon>
        <taxon>Pseudomonadati</taxon>
        <taxon>Pseudomonadota</taxon>
        <taxon>Alphaproteobacteria</taxon>
        <taxon>Rhodobacterales</taxon>
        <taxon>Paracoccaceae</taxon>
        <taxon>Parasedimentitalea</taxon>
    </lineage>
</organism>
<reference evidence="5 6" key="1">
    <citation type="submission" date="2023-06" db="EMBL/GenBank/DDBJ databases">
        <title>Parasedimentitalea psychrophila sp. nov., a psychrophilic bacterium isolated from deep-sea sediment.</title>
        <authorList>
            <person name="Li A."/>
        </authorList>
    </citation>
    <scope>NUCLEOTIDE SEQUENCE [LARGE SCALE GENOMIC DNA]</scope>
    <source>
        <strain evidence="5 6">QS115</strain>
    </source>
</reference>
<dbReference type="SMART" id="SM00342">
    <property type="entry name" value="HTH_ARAC"/>
    <property type="match status" value="1"/>
</dbReference>
<evidence type="ECO:0000256" key="2">
    <source>
        <dbReference type="ARBA" id="ARBA00023125"/>
    </source>
</evidence>
<dbReference type="AlphaFoldDB" id="A0A9Y2KXD2"/>
<evidence type="ECO:0000259" key="4">
    <source>
        <dbReference type="PROSITE" id="PS01124"/>
    </source>
</evidence>
<name>A0A9Y2KXD2_9RHOB</name>
<dbReference type="EMBL" id="CP127247">
    <property type="protein sequence ID" value="WIY24418.1"/>
    <property type="molecule type" value="Genomic_DNA"/>
</dbReference>
<dbReference type="SUPFAM" id="SSF46689">
    <property type="entry name" value="Homeodomain-like"/>
    <property type="match status" value="2"/>
</dbReference>
<dbReference type="RefSeq" id="WP_270920589.1">
    <property type="nucleotide sequence ID" value="NZ_CP127247.1"/>
</dbReference>
<dbReference type="InterPro" id="IPR009594">
    <property type="entry name" value="Tscrpt_reg_HTH_AraC_N"/>
</dbReference>
<dbReference type="InterPro" id="IPR018060">
    <property type="entry name" value="HTH_AraC"/>
</dbReference>
<dbReference type="InterPro" id="IPR018062">
    <property type="entry name" value="HTH_AraC-typ_CS"/>
</dbReference>
<keyword evidence="1" id="KW-0805">Transcription regulation</keyword>
<proteinExistence type="predicted"/>
<dbReference type="GO" id="GO:0043565">
    <property type="term" value="F:sequence-specific DNA binding"/>
    <property type="evidence" value="ECO:0007669"/>
    <property type="project" value="InterPro"/>
</dbReference>
<sequence>MLRADKKDTMVQRELISEVFNHVQQQNAFGEVCTTGVDSLFAMSNPKTTPYESTLYEPIMCLVLQGVKEAHLGERRVRYGAGDSLIVSHTIPAVSGVIQASADHPYVSLALRLDMAMARSLYDDIGETEMGTGGLQSMSVAATDAGLVDAMTRLFRISQNPIESRTLAPLVLKEIHFRLLRAQHGGMLRQLLLHESPASRVSKSIARIRSDYNQHIPVAELAATAGMSQSTFHEHFKTVTSSTPLQYQKELRLLEAQRLLRSRGKTVSSVAFEVGYESPTQFSREYARKFGVTPRQEKSSQTV</sequence>
<evidence type="ECO:0000313" key="5">
    <source>
        <dbReference type="EMBL" id="WIY24418.1"/>
    </source>
</evidence>
<dbReference type="PANTHER" id="PTHR43436">
    <property type="entry name" value="ARAC-FAMILY TRANSCRIPTIONAL REGULATOR"/>
    <property type="match status" value="1"/>
</dbReference>
<evidence type="ECO:0000256" key="1">
    <source>
        <dbReference type="ARBA" id="ARBA00023015"/>
    </source>
</evidence>
<dbReference type="InterPro" id="IPR009057">
    <property type="entry name" value="Homeodomain-like_sf"/>
</dbReference>
<protein>
    <submittedName>
        <fullName evidence="5">AraC family transcriptional regulator</fullName>
    </submittedName>
</protein>
<dbReference type="PANTHER" id="PTHR43436:SF1">
    <property type="entry name" value="TRANSCRIPTIONAL REGULATORY PROTEIN"/>
    <property type="match status" value="1"/>
</dbReference>
<dbReference type="Proteomes" id="UP001238334">
    <property type="component" value="Chromosome"/>
</dbReference>
<dbReference type="Pfam" id="PF12833">
    <property type="entry name" value="HTH_18"/>
    <property type="match status" value="1"/>
</dbReference>
<dbReference type="GO" id="GO:0003700">
    <property type="term" value="F:DNA-binding transcription factor activity"/>
    <property type="evidence" value="ECO:0007669"/>
    <property type="project" value="InterPro"/>
</dbReference>
<dbReference type="Pfam" id="PF06719">
    <property type="entry name" value="AraC_N"/>
    <property type="match status" value="1"/>
</dbReference>
<accession>A0A9Y2KXD2</accession>
<dbReference type="KEGG" id="ppso:QPJ95_17840"/>
<evidence type="ECO:0000256" key="3">
    <source>
        <dbReference type="ARBA" id="ARBA00023163"/>
    </source>
</evidence>
<dbReference type="PRINTS" id="PR00032">
    <property type="entry name" value="HTHARAC"/>
</dbReference>
<feature type="domain" description="HTH araC/xylS-type" evidence="4">
    <location>
        <begin position="202"/>
        <end position="300"/>
    </location>
</feature>
<dbReference type="PROSITE" id="PS01124">
    <property type="entry name" value="HTH_ARAC_FAMILY_2"/>
    <property type="match status" value="1"/>
</dbReference>
<keyword evidence="3" id="KW-0804">Transcription</keyword>
<gene>
    <name evidence="5" type="ORF">QPJ95_17840</name>
</gene>
<dbReference type="PROSITE" id="PS00041">
    <property type="entry name" value="HTH_ARAC_FAMILY_1"/>
    <property type="match status" value="1"/>
</dbReference>
<keyword evidence="6" id="KW-1185">Reference proteome</keyword>
<evidence type="ECO:0000313" key="6">
    <source>
        <dbReference type="Proteomes" id="UP001238334"/>
    </source>
</evidence>
<dbReference type="Gene3D" id="1.10.10.60">
    <property type="entry name" value="Homeodomain-like"/>
    <property type="match status" value="2"/>
</dbReference>
<keyword evidence="2" id="KW-0238">DNA-binding</keyword>
<dbReference type="InterPro" id="IPR020449">
    <property type="entry name" value="Tscrpt_reg_AraC-type_HTH"/>
</dbReference>